<proteinExistence type="predicted"/>
<protein>
    <submittedName>
        <fullName evidence="2">Uncharacterized protein</fullName>
    </submittedName>
</protein>
<dbReference type="EMBL" id="VSSQ01000083">
    <property type="protein sequence ID" value="MPL74757.1"/>
    <property type="molecule type" value="Genomic_DNA"/>
</dbReference>
<feature type="compositionally biased region" description="Basic and acidic residues" evidence="1">
    <location>
        <begin position="78"/>
        <end position="94"/>
    </location>
</feature>
<gene>
    <name evidence="2" type="ORF">SDC9_20574</name>
</gene>
<organism evidence="2">
    <name type="scientific">bioreactor metagenome</name>
    <dbReference type="NCBI Taxonomy" id="1076179"/>
    <lineage>
        <taxon>unclassified sequences</taxon>
        <taxon>metagenomes</taxon>
        <taxon>ecological metagenomes</taxon>
    </lineage>
</organism>
<dbReference type="AlphaFoldDB" id="A0A644U732"/>
<name>A0A644U732_9ZZZZ</name>
<accession>A0A644U732</accession>
<evidence type="ECO:0000256" key="1">
    <source>
        <dbReference type="SAM" id="MobiDB-lite"/>
    </source>
</evidence>
<sequence length="109" mass="12450">MMPWSACLLRSATDQLGPHQSARPTASYTISWDSISLSLPDVQEVEPEAEDHPEQRRPIARCDGVRWWPYPVYQRHDHCHDAEQRPKIEQEGAHHSPSPQLISSRTSAN</sequence>
<reference evidence="2" key="1">
    <citation type="submission" date="2019-08" db="EMBL/GenBank/DDBJ databases">
        <authorList>
            <person name="Kucharzyk K."/>
            <person name="Murdoch R.W."/>
            <person name="Higgins S."/>
            <person name="Loffler F."/>
        </authorList>
    </citation>
    <scope>NUCLEOTIDE SEQUENCE</scope>
</reference>
<comment type="caution">
    <text evidence="2">The sequence shown here is derived from an EMBL/GenBank/DDBJ whole genome shotgun (WGS) entry which is preliminary data.</text>
</comment>
<evidence type="ECO:0000313" key="2">
    <source>
        <dbReference type="EMBL" id="MPL74757.1"/>
    </source>
</evidence>
<feature type="region of interest" description="Disordered" evidence="1">
    <location>
        <begin position="78"/>
        <end position="109"/>
    </location>
</feature>
<feature type="compositionally biased region" description="Polar residues" evidence="1">
    <location>
        <begin position="97"/>
        <end position="109"/>
    </location>
</feature>